<keyword evidence="2 5" id="KW-0812">Transmembrane</keyword>
<dbReference type="PANTHER" id="PTHR45689">
    <property type="entry name" value="I[[H]] CHANNEL, ISOFORM E"/>
    <property type="match status" value="1"/>
</dbReference>
<dbReference type="PANTHER" id="PTHR45689:SF5">
    <property type="entry name" value="I[[H]] CHANNEL, ISOFORM E"/>
    <property type="match status" value="1"/>
</dbReference>
<dbReference type="GO" id="GO:0003254">
    <property type="term" value="P:regulation of membrane depolarization"/>
    <property type="evidence" value="ECO:0007669"/>
    <property type="project" value="TreeGrafter"/>
</dbReference>
<comment type="subcellular location">
    <subcellularLocation>
        <location evidence="1">Membrane</location>
        <topology evidence="1">Multi-pass membrane protein</topology>
    </subcellularLocation>
</comment>
<evidence type="ECO:0000256" key="1">
    <source>
        <dbReference type="ARBA" id="ARBA00004141"/>
    </source>
</evidence>
<dbReference type="AlphaFoldDB" id="H2Z2I4"/>
<accession>H2Z2I4</accession>
<proteinExistence type="predicted"/>
<evidence type="ECO:0000256" key="5">
    <source>
        <dbReference type="SAM" id="Phobius"/>
    </source>
</evidence>
<dbReference type="SUPFAM" id="SSF81324">
    <property type="entry name" value="Voltage-gated potassium channels"/>
    <property type="match status" value="1"/>
</dbReference>
<feature type="domain" description="Ion transport N-terminal" evidence="7">
    <location>
        <begin position="28"/>
        <end position="62"/>
    </location>
</feature>
<keyword evidence="4 5" id="KW-0472">Membrane</keyword>
<dbReference type="GeneTree" id="ENSGT00940000156523"/>
<feature type="transmembrane region" description="Helical" evidence="5">
    <location>
        <begin position="68"/>
        <end position="88"/>
    </location>
</feature>
<dbReference type="InterPro" id="IPR051413">
    <property type="entry name" value="K/Na_HCN_channel"/>
</dbReference>
<name>H2Z2I4_CIOSA</name>
<feature type="domain" description="Ion transport" evidence="6">
    <location>
        <begin position="64"/>
        <end position="208"/>
    </location>
</feature>
<keyword evidence="3 5" id="KW-1133">Transmembrane helix</keyword>
<dbReference type="GO" id="GO:0098855">
    <property type="term" value="C:HCN channel complex"/>
    <property type="evidence" value="ECO:0007669"/>
    <property type="project" value="TreeGrafter"/>
</dbReference>
<evidence type="ECO:0000256" key="4">
    <source>
        <dbReference type="ARBA" id="ARBA00023136"/>
    </source>
</evidence>
<reference evidence="8" key="2">
    <citation type="submission" date="2025-08" db="UniProtKB">
        <authorList>
            <consortium name="Ensembl"/>
        </authorList>
    </citation>
    <scope>IDENTIFICATION</scope>
</reference>
<evidence type="ECO:0000256" key="3">
    <source>
        <dbReference type="ARBA" id="ARBA00022989"/>
    </source>
</evidence>
<evidence type="ECO:0000313" key="9">
    <source>
        <dbReference type="Proteomes" id="UP000007875"/>
    </source>
</evidence>
<organism evidence="8 9">
    <name type="scientific">Ciona savignyi</name>
    <name type="common">Pacific transparent sea squirt</name>
    <dbReference type="NCBI Taxonomy" id="51511"/>
    <lineage>
        <taxon>Eukaryota</taxon>
        <taxon>Metazoa</taxon>
        <taxon>Chordata</taxon>
        <taxon>Tunicata</taxon>
        <taxon>Ascidiacea</taxon>
        <taxon>Phlebobranchia</taxon>
        <taxon>Cionidae</taxon>
        <taxon>Ciona</taxon>
    </lineage>
</organism>
<reference evidence="8" key="3">
    <citation type="submission" date="2025-09" db="UniProtKB">
        <authorList>
            <consortium name="Ensembl"/>
        </authorList>
    </citation>
    <scope>IDENTIFICATION</scope>
</reference>
<dbReference type="Gene3D" id="1.10.287.70">
    <property type="match status" value="1"/>
</dbReference>
<dbReference type="InterPro" id="IPR005821">
    <property type="entry name" value="Ion_trans_dom"/>
</dbReference>
<sequence length="235" mass="27088">MPLRQKKRMSALQALAMYSGGSMSVPVTKFSLRMYGSKKAVEQEQKRQQSEGSYVIHPYSNFRFYWDFFTLILLLISMLIIPVAITFFNDEMRTDRGWIAFNLALDFWFLTDIIMNFHTGIIVEYGDGDVILDLPTIRSHYLRSWFAVDLISTLPVDYLLQLTSGSSASASAASRAMKLVRFAKIISLLRLLRISRLIRYVHQWEQIVGMQYDLAVAAVRIFNQDSKSDEMAKEI</sequence>
<dbReference type="InParanoid" id="H2Z2I4"/>
<dbReference type="eggNOG" id="KOG0498">
    <property type="taxonomic scope" value="Eukaryota"/>
</dbReference>
<dbReference type="InterPro" id="IPR013621">
    <property type="entry name" value="Ion_trans_N"/>
</dbReference>
<dbReference type="Ensembl" id="ENSCSAVT00000011934.1">
    <property type="protein sequence ID" value="ENSCSAVP00000011796.1"/>
    <property type="gene ID" value="ENSCSAVG00000006923.1"/>
</dbReference>
<dbReference type="STRING" id="51511.ENSCSAVP00000011796"/>
<dbReference type="Pfam" id="PF08412">
    <property type="entry name" value="Ion_trans_N"/>
    <property type="match status" value="1"/>
</dbReference>
<dbReference type="Proteomes" id="UP000007875">
    <property type="component" value="Unassembled WGS sequence"/>
</dbReference>
<keyword evidence="9" id="KW-1185">Reference proteome</keyword>
<reference evidence="9" key="1">
    <citation type="submission" date="2003-08" db="EMBL/GenBank/DDBJ databases">
        <authorList>
            <person name="Birren B."/>
            <person name="Nusbaum C."/>
            <person name="Abebe A."/>
            <person name="Abouelleil A."/>
            <person name="Adekoya E."/>
            <person name="Ait-zahra M."/>
            <person name="Allen N."/>
            <person name="Allen T."/>
            <person name="An P."/>
            <person name="Anderson M."/>
            <person name="Anderson S."/>
            <person name="Arachchi H."/>
            <person name="Armbruster J."/>
            <person name="Bachantsang P."/>
            <person name="Baldwin J."/>
            <person name="Barry A."/>
            <person name="Bayul T."/>
            <person name="Blitshsteyn B."/>
            <person name="Bloom T."/>
            <person name="Blye J."/>
            <person name="Boguslavskiy L."/>
            <person name="Borowsky M."/>
            <person name="Boukhgalter B."/>
            <person name="Brunache A."/>
            <person name="Butler J."/>
            <person name="Calixte N."/>
            <person name="Calvo S."/>
            <person name="Camarata J."/>
            <person name="Campo K."/>
            <person name="Chang J."/>
            <person name="Cheshatsang Y."/>
            <person name="Citroen M."/>
            <person name="Collymore A."/>
            <person name="Considine T."/>
            <person name="Cook A."/>
            <person name="Cooke P."/>
            <person name="Corum B."/>
            <person name="Cuomo C."/>
            <person name="David R."/>
            <person name="Dawoe T."/>
            <person name="Degray S."/>
            <person name="Dodge S."/>
            <person name="Dooley K."/>
            <person name="Dorje P."/>
            <person name="Dorjee K."/>
            <person name="Dorris L."/>
            <person name="Duffey N."/>
            <person name="Dupes A."/>
            <person name="Elkins T."/>
            <person name="Engels R."/>
            <person name="Erickson J."/>
            <person name="Farina A."/>
            <person name="Faro S."/>
            <person name="Ferreira P."/>
            <person name="Fischer H."/>
            <person name="Fitzgerald M."/>
            <person name="Foley K."/>
            <person name="Gage D."/>
            <person name="Galagan J."/>
            <person name="Gearin G."/>
            <person name="Gnerre S."/>
            <person name="Gnirke A."/>
            <person name="Goyette A."/>
            <person name="Graham J."/>
            <person name="Grandbois E."/>
            <person name="Gyaltsen K."/>
            <person name="Hafez N."/>
            <person name="Hagopian D."/>
            <person name="Hagos B."/>
            <person name="Hall J."/>
            <person name="Hatcher B."/>
            <person name="Heller A."/>
            <person name="Higgins H."/>
            <person name="Honan T."/>
            <person name="Horn A."/>
            <person name="Houde N."/>
            <person name="Hughes L."/>
            <person name="Hulme W."/>
            <person name="Husby E."/>
            <person name="Iliev I."/>
            <person name="Jaffe D."/>
            <person name="Jones C."/>
            <person name="Kamal M."/>
            <person name="Kamat A."/>
            <person name="Kamvysselis M."/>
            <person name="Karlsson E."/>
            <person name="Kells C."/>
            <person name="Kieu A."/>
            <person name="Kisner P."/>
            <person name="Kodira C."/>
            <person name="Kulbokas E."/>
            <person name="Labutti K."/>
            <person name="Lama D."/>
            <person name="Landers T."/>
            <person name="Leger J."/>
            <person name="Levine S."/>
            <person name="Lewis D."/>
            <person name="Lewis T."/>
            <person name="Lindblad-toh K."/>
            <person name="Liu X."/>
            <person name="Lokyitsang T."/>
            <person name="Lokyitsang Y."/>
            <person name="Lucien O."/>
            <person name="Lui A."/>
            <person name="Ma L.J."/>
            <person name="Mabbitt R."/>
            <person name="Macdonald J."/>
            <person name="Maclean C."/>
            <person name="Major J."/>
            <person name="Manning J."/>
            <person name="Marabella R."/>
            <person name="Maru K."/>
            <person name="Matthews C."/>
            <person name="Mauceli E."/>
            <person name="Mccarthy M."/>
            <person name="Mcdonough S."/>
            <person name="Mcghee T."/>
            <person name="Meldrim J."/>
            <person name="Meneus L."/>
            <person name="Mesirov J."/>
            <person name="Mihalev A."/>
            <person name="Mihova T."/>
            <person name="Mikkelsen T."/>
            <person name="Mlenga V."/>
            <person name="Moru K."/>
            <person name="Mozes J."/>
            <person name="Mulrain L."/>
            <person name="Munson G."/>
            <person name="Naylor J."/>
            <person name="Newes C."/>
            <person name="Nguyen C."/>
            <person name="Nguyen N."/>
            <person name="Nguyen T."/>
            <person name="Nicol R."/>
            <person name="Nielsen C."/>
            <person name="Nizzari M."/>
            <person name="Norbu C."/>
            <person name="Norbu N."/>
            <person name="O'donnell P."/>
            <person name="Okoawo O."/>
            <person name="O'leary S."/>
            <person name="Omotosho B."/>
            <person name="O'neill K."/>
            <person name="Osman S."/>
            <person name="Parker S."/>
            <person name="Perrin D."/>
            <person name="Phunkhang P."/>
            <person name="Piqani B."/>
            <person name="Purcell S."/>
            <person name="Rachupka T."/>
            <person name="Ramasamy U."/>
            <person name="Rameau R."/>
            <person name="Ray V."/>
            <person name="Raymond C."/>
            <person name="Retta R."/>
            <person name="Richardson S."/>
            <person name="Rise C."/>
            <person name="Rodriguez J."/>
            <person name="Rogers J."/>
            <person name="Rogov P."/>
            <person name="Rutman M."/>
            <person name="Schupbach R."/>
            <person name="Seaman C."/>
            <person name="Settipalli S."/>
            <person name="Sharpe T."/>
            <person name="Sheridan J."/>
            <person name="Sherpa N."/>
            <person name="Shi J."/>
            <person name="Smirnov S."/>
            <person name="Smith C."/>
            <person name="Sougnez C."/>
            <person name="Spencer B."/>
            <person name="Stalker J."/>
            <person name="Stange-thomann N."/>
            <person name="Stavropoulos S."/>
            <person name="Stetson K."/>
            <person name="Stone C."/>
            <person name="Stone S."/>
            <person name="Stubbs M."/>
            <person name="Talamas J."/>
            <person name="Tchuinga P."/>
            <person name="Tenzing P."/>
            <person name="Tesfaye S."/>
            <person name="Theodore J."/>
            <person name="Thoulutsang Y."/>
            <person name="Topham K."/>
            <person name="Towey S."/>
            <person name="Tsamla T."/>
            <person name="Tsomo N."/>
            <person name="Vallee D."/>
            <person name="Vassiliev H."/>
            <person name="Venkataraman V."/>
            <person name="Vinson J."/>
            <person name="Vo A."/>
            <person name="Wade C."/>
            <person name="Wang S."/>
            <person name="Wangchuk T."/>
            <person name="Wangdi T."/>
            <person name="Whittaker C."/>
            <person name="Wilkinson J."/>
            <person name="Wu Y."/>
            <person name="Wyman D."/>
            <person name="Yadav S."/>
            <person name="Yang S."/>
            <person name="Yang X."/>
            <person name="Yeager S."/>
            <person name="Yee E."/>
            <person name="Young G."/>
            <person name="Zainoun J."/>
            <person name="Zembeck L."/>
            <person name="Zimmer A."/>
            <person name="Zody M."/>
            <person name="Lander E."/>
        </authorList>
    </citation>
    <scope>NUCLEOTIDE SEQUENCE [LARGE SCALE GENOMIC DNA]</scope>
</reference>
<dbReference type="GO" id="GO:0005249">
    <property type="term" value="F:voltage-gated potassium channel activity"/>
    <property type="evidence" value="ECO:0007669"/>
    <property type="project" value="TreeGrafter"/>
</dbReference>
<evidence type="ECO:0000256" key="2">
    <source>
        <dbReference type="ARBA" id="ARBA00022692"/>
    </source>
</evidence>
<dbReference type="OMA" id="PTIRSHY"/>
<protein>
    <recommendedName>
        <fullName evidence="10">Ion transport domain-containing protein</fullName>
    </recommendedName>
</protein>
<evidence type="ECO:0000259" key="7">
    <source>
        <dbReference type="Pfam" id="PF08412"/>
    </source>
</evidence>
<dbReference type="Pfam" id="PF00520">
    <property type="entry name" value="Ion_trans"/>
    <property type="match status" value="1"/>
</dbReference>
<dbReference type="GO" id="GO:0035725">
    <property type="term" value="P:sodium ion transmembrane transport"/>
    <property type="evidence" value="ECO:0007669"/>
    <property type="project" value="TreeGrafter"/>
</dbReference>
<evidence type="ECO:0000313" key="8">
    <source>
        <dbReference type="Ensembl" id="ENSCSAVP00000011796.1"/>
    </source>
</evidence>
<evidence type="ECO:0008006" key="10">
    <source>
        <dbReference type="Google" id="ProtNLM"/>
    </source>
</evidence>
<dbReference type="HOGENOM" id="CLU_080321_1_0_1"/>
<evidence type="ECO:0000259" key="6">
    <source>
        <dbReference type="Pfam" id="PF00520"/>
    </source>
</evidence>